<dbReference type="SUPFAM" id="SSF56672">
    <property type="entry name" value="DNA/RNA polymerases"/>
    <property type="match status" value="1"/>
</dbReference>
<dbReference type="GO" id="GO:0071897">
    <property type="term" value="P:DNA biosynthetic process"/>
    <property type="evidence" value="ECO:0007669"/>
    <property type="project" value="UniProtKB-ARBA"/>
</dbReference>
<gene>
    <name evidence="1" type="primary">pol_351</name>
    <name evidence="1" type="ORF">CM83_15914</name>
</gene>
<dbReference type="InterPro" id="IPR053134">
    <property type="entry name" value="RNA-dir_DNA_polymerase"/>
</dbReference>
<dbReference type="InterPro" id="IPR043502">
    <property type="entry name" value="DNA/RNA_pol_sf"/>
</dbReference>
<dbReference type="PANTHER" id="PTHR24559:SF435">
    <property type="entry name" value="RIBONUCLEASE H"/>
    <property type="match status" value="1"/>
</dbReference>
<name>A0A0A9X0W2_LYGHE</name>
<dbReference type="InterPro" id="IPR043128">
    <property type="entry name" value="Rev_trsase/Diguanyl_cyclase"/>
</dbReference>
<dbReference type="PANTHER" id="PTHR24559">
    <property type="entry name" value="TRANSPOSON TY3-I GAG-POL POLYPROTEIN"/>
    <property type="match status" value="1"/>
</dbReference>
<dbReference type="Gene3D" id="3.30.70.270">
    <property type="match status" value="1"/>
</dbReference>
<dbReference type="Gene3D" id="3.10.10.10">
    <property type="entry name" value="HIV Type 1 Reverse Transcriptase, subunit A, domain 1"/>
    <property type="match status" value="1"/>
</dbReference>
<reference evidence="1" key="1">
    <citation type="journal article" date="2014" name="PLoS ONE">
        <title>Transcriptome-Based Identification of ABC Transporters in the Western Tarnished Plant Bug Lygus hesperus.</title>
        <authorList>
            <person name="Hull J.J."/>
            <person name="Chaney K."/>
            <person name="Geib S.M."/>
            <person name="Fabrick J.A."/>
            <person name="Brent C.S."/>
            <person name="Walsh D."/>
            <person name="Lavine L.C."/>
        </authorList>
    </citation>
    <scope>NUCLEOTIDE SEQUENCE</scope>
</reference>
<dbReference type="AlphaFoldDB" id="A0A0A9X0W2"/>
<proteinExistence type="predicted"/>
<sequence>MKNQLITPSTSIPLQYLGVDTDNSYHIDARSIQQVKLKIQNVQNGDAILPYTKLKTLEIPQSLISVKNHEAFVRITNPSEQPTCLTQRRPLMVEKLEENFSSNLNNYVSDHFNFQFDISKLRLDHMNEEEKSAIINLVTRYSDIFHRENEPLSFTNQVKHVIKTSDETPVYARNYRFPEAFKNEVDIQINEMIDQGIVRHSNSPWNAPIWIVPKKMDASGIPKFRIVIDYRKLNDKTMEDKYPMPAVSELVDKLGRCQYFSTIDLK</sequence>
<reference evidence="1" key="2">
    <citation type="submission" date="2014-07" db="EMBL/GenBank/DDBJ databases">
        <authorList>
            <person name="Hull J."/>
        </authorList>
    </citation>
    <scope>NUCLEOTIDE SEQUENCE</scope>
</reference>
<organism evidence="1">
    <name type="scientific">Lygus hesperus</name>
    <name type="common">Western plant bug</name>
    <dbReference type="NCBI Taxonomy" id="30085"/>
    <lineage>
        <taxon>Eukaryota</taxon>
        <taxon>Metazoa</taxon>
        <taxon>Ecdysozoa</taxon>
        <taxon>Arthropoda</taxon>
        <taxon>Hexapoda</taxon>
        <taxon>Insecta</taxon>
        <taxon>Pterygota</taxon>
        <taxon>Neoptera</taxon>
        <taxon>Paraneoptera</taxon>
        <taxon>Hemiptera</taxon>
        <taxon>Heteroptera</taxon>
        <taxon>Panheteroptera</taxon>
        <taxon>Cimicomorpha</taxon>
        <taxon>Miridae</taxon>
        <taxon>Mirini</taxon>
        <taxon>Lygus</taxon>
    </lineage>
</organism>
<protein>
    <submittedName>
        <fullName evidence="1">Retrovirus-related Pol polyprotein from transposon 17.6</fullName>
    </submittedName>
</protein>
<dbReference type="EMBL" id="GBHO01030283">
    <property type="protein sequence ID" value="JAG13321.1"/>
    <property type="molecule type" value="Transcribed_RNA"/>
</dbReference>
<evidence type="ECO:0000313" key="1">
    <source>
        <dbReference type="EMBL" id="JAG13321.1"/>
    </source>
</evidence>
<accession>A0A0A9X0W2</accession>